<dbReference type="EMBL" id="UOFX01000006">
    <property type="protein sequence ID" value="VAX05588.1"/>
    <property type="molecule type" value="Genomic_DNA"/>
</dbReference>
<name>A0A3B1B2B6_9ZZZZ</name>
<gene>
    <name evidence="1" type="ORF">MNBD_GAMMA26-1625</name>
</gene>
<accession>A0A3B1B2B6</accession>
<dbReference type="AlphaFoldDB" id="A0A3B1B2B6"/>
<organism evidence="1">
    <name type="scientific">hydrothermal vent metagenome</name>
    <dbReference type="NCBI Taxonomy" id="652676"/>
    <lineage>
        <taxon>unclassified sequences</taxon>
        <taxon>metagenomes</taxon>
        <taxon>ecological metagenomes</taxon>
    </lineage>
</organism>
<reference evidence="1" key="1">
    <citation type="submission" date="2018-06" db="EMBL/GenBank/DDBJ databases">
        <authorList>
            <person name="Zhirakovskaya E."/>
        </authorList>
    </citation>
    <scope>NUCLEOTIDE SEQUENCE</scope>
</reference>
<sequence length="133" mass="14827">MIELCKSEEFILTLDPVEVEAQISSVSFNVAAEMTLSYQKASIEFQSCWIKIDALSGFENQLSELIQQKSGCVVLANFKQHPVITIKKDGGETDIIVEASDTMGYGNARIKVPGYADELVEMLGRLKAYPKFW</sequence>
<evidence type="ECO:0000313" key="1">
    <source>
        <dbReference type="EMBL" id="VAX05588.1"/>
    </source>
</evidence>
<protein>
    <submittedName>
        <fullName evidence="1">Uncharacterized protein</fullName>
    </submittedName>
</protein>
<proteinExistence type="predicted"/>